<organism evidence="6 7">
    <name type="scientific">Caenorhabditis angaria</name>
    <dbReference type="NCBI Taxonomy" id="860376"/>
    <lineage>
        <taxon>Eukaryota</taxon>
        <taxon>Metazoa</taxon>
        <taxon>Ecdysozoa</taxon>
        <taxon>Nematoda</taxon>
        <taxon>Chromadorea</taxon>
        <taxon>Rhabditida</taxon>
        <taxon>Rhabditina</taxon>
        <taxon>Rhabditomorpha</taxon>
        <taxon>Rhabditoidea</taxon>
        <taxon>Rhabditidae</taxon>
        <taxon>Peloderinae</taxon>
        <taxon>Caenorhabditis</taxon>
    </lineage>
</organism>
<dbReference type="InterPro" id="IPR038867">
    <property type="entry name" value="WAC"/>
</dbReference>
<dbReference type="OrthoDB" id="10072039at2759"/>
<comment type="subcellular location">
    <subcellularLocation>
        <location evidence="1">Nucleus</location>
    </subcellularLocation>
</comment>
<evidence type="ECO:0000256" key="4">
    <source>
        <dbReference type="SAM" id="MobiDB-lite"/>
    </source>
</evidence>
<dbReference type="AlphaFoldDB" id="A0A9P1I4Z6"/>
<dbReference type="PROSITE" id="PS50020">
    <property type="entry name" value="WW_DOMAIN_2"/>
    <property type="match status" value="1"/>
</dbReference>
<dbReference type="InterPro" id="IPR036020">
    <property type="entry name" value="WW_dom_sf"/>
</dbReference>
<evidence type="ECO:0000256" key="2">
    <source>
        <dbReference type="ARBA" id="ARBA00022853"/>
    </source>
</evidence>
<comment type="caution">
    <text evidence="6">The sequence shown here is derived from an EMBL/GenBank/DDBJ whole genome shotgun (WGS) entry which is preliminary data.</text>
</comment>
<keyword evidence="3" id="KW-0539">Nucleus</keyword>
<feature type="compositionally biased region" description="Pro residues" evidence="4">
    <location>
        <begin position="63"/>
        <end position="75"/>
    </location>
</feature>
<dbReference type="CDD" id="cd00201">
    <property type="entry name" value="WW"/>
    <property type="match status" value="1"/>
</dbReference>
<feature type="compositionally biased region" description="Polar residues" evidence="4">
    <location>
        <begin position="195"/>
        <end position="211"/>
    </location>
</feature>
<evidence type="ECO:0000259" key="5">
    <source>
        <dbReference type="PROSITE" id="PS50020"/>
    </source>
</evidence>
<accession>A0A9P1I4Z6</accession>
<dbReference type="EMBL" id="CANHGI010000001">
    <property type="protein sequence ID" value="CAI5438297.1"/>
    <property type="molecule type" value="Genomic_DNA"/>
</dbReference>
<name>A0A9P1I4Z6_9PELO</name>
<gene>
    <name evidence="6" type="ORF">CAMP_LOCUS934</name>
</gene>
<dbReference type="GO" id="GO:1904263">
    <property type="term" value="P:positive regulation of TORC1 signaling"/>
    <property type="evidence" value="ECO:0007669"/>
    <property type="project" value="TreeGrafter"/>
</dbReference>
<dbReference type="Gene3D" id="2.20.70.10">
    <property type="match status" value="1"/>
</dbReference>
<keyword evidence="7" id="KW-1185">Reference proteome</keyword>
<dbReference type="Pfam" id="PF00397">
    <property type="entry name" value="WW"/>
    <property type="match status" value="1"/>
</dbReference>
<dbReference type="GO" id="GO:0006325">
    <property type="term" value="P:chromatin organization"/>
    <property type="evidence" value="ECO:0007669"/>
    <property type="project" value="UniProtKB-KW"/>
</dbReference>
<feature type="region of interest" description="Disordered" evidence="4">
    <location>
        <begin position="49"/>
        <end position="76"/>
    </location>
</feature>
<dbReference type="GO" id="GO:0010506">
    <property type="term" value="P:regulation of autophagy"/>
    <property type="evidence" value="ECO:0007669"/>
    <property type="project" value="TreeGrafter"/>
</dbReference>
<dbReference type="GO" id="GO:0000993">
    <property type="term" value="F:RNA polymerase II complex binding"/>
    <property type="evidence" value="ECO:0007669"/>
    <property type="project" value="TreeGrafter"/>
</dbReference>
<feature type="compositionally biased region" description="Pro residues" evidence="4">
    <location>
        <begin position="118"/>
        <end position="144"/>
    </location>
</feature>
<dbReference type="SUPFAM" id="SSF51045">
    <property type="entry name" value="WW domain"/>
    <property type="match status" value="1"/>
</dbReference>
<protein>
    <recommendedName>
        <fullName evidence="5">WW domain-containing protein</fullName>
    </recommendedName>
</protein>
<feature type="compositionally biased region" description="Low complexity" evidence="4">
    <location>
        <begin position="227"/>
        <end position="240"/>
    </location>
</feature>
<sequence length="405" mass="45119">MSIPPLKTFGNWAEQKSSSGKIYYYNKHTEVSQWEKPQDWKDYDAKGEQDRIVPEKQTFQSTPVPPPMMHPPPSMNPYIHMQPHYMGMPPPPPAAAHFPPPGYPSQYYAPPSNSGQMYPPPPPKAYPPPPIMSRPTGIPPPPPSVSTSQKHMGSHDLYNCPPATGSVVPPPPPPSDKTMRNSYMQNRKEYDHIVSPSTSNAKSNGSISIPSTPGDGGGSIYKRELANLKNGQQQQQHNNNSSHKRVLSPPVNSETPRKKANNGNGINNYQDEQNQKQNDCSEPSTSNSDKNDDTLHKYKYYDPVIANEKSKMLGLMDEDERMALQKITRESLALEATITAEHVASVGARCMVAAEDHAKRIFESQWEVNRKSLQRLSESIQDSVPDFSNAMQMTTTGKEMLLQTT</sequence>
<dbReference type="PROSITE" id="PS01159">
    <property type="entry name" value="WW_DOMAIN_1"/>
    <property type="match status" value="1"/>
</dbReference>
<evidence type="ECO:0000313" key="6">
    <source>
        <dbReference type="EMBL" id="CAI5438297.1"/>
    </source>
</evidence>
<dbReference type="PANTHER" id="PTHR15911">
    <property type="entry name" value="WW DOMAIN-CONTAINING ADAPTER PROTEIN WITH COILED-COIL"/>
    <property type="match status" value="1"/>
</dbReference>
<feature type="domain" description="WW" evidence="5">
    <location>
        <begin position="12"/>
        <end position="39"/>
    </location>
</feature>
<evidence type="ECO:0000313" key="7">
    <source>
        <dbReference type="Proteomes" id="UP001152747"/>
    </source>
</evidence>
<dbReference type="GO" id="GO:0003682">
    <property type="term" value="F:chromatin binding"/>
    <property type="evidence" value="ECO:0007669"/>
    <property type="project" value="TreeGrafter"/>
</dbReference>
<dbReference type="InterPro" id="IPR001202">
    <property type="entry name" value="WW_dom"/>
</dbReference>
<dbReference type="PANTHER" id="PTHR15911:SF6">
    <property type="entry name" value="WW DOMAIN-CONTAINING ADAPTER PROTEIN WITH COILED-COIL"/>
    <property type="match status" value="1"/>
</dbReference>
<proteinExistence type="predicted"/>
<feature type="compositionally biased region" description="Polar residues" evidence="4">
    <location>
        <begin position="261"/>
        <end position="288"/>
    </location>
</feature>
<keyword evidence="2" id="KW-0156">Chromatin regulator</keyword>
<evidence type="ECO:0000256" key="1">
    <source>
        <dbReference type="ARBA" id="ARBA00004123"/>
    </source>
</evidence>
<dbReference type="SMART" id="SM00456">
    <property type="entry name" value="WW"/>
    <property type="match status" value="1"/>
</dbReference>
<reference evidence="6" key="1">
    <citation type="submission" date="2022-11" db="EMBL/GenBank/DDBJ databases">
        <authorList>
            <person name="Kikuchi T."/>
        </authorList>
    </citation>
    <scope>NUCLEOTIDE SEQUENCE</scope>
    <source>
        <strain evidence="6">PS1010</strain>
    </source>
</reference>
<dbReference type="GO" id="GO:0005634">
    <property type="term" value="C:nucleus"/>
    <property type="evidence" value="ECO:0007669"/>
    <property type="project" value="UniProtKB-SubCell"/>
</dbReference>
<dbReference type="Proteomes" id="UP001152747">
    <property type="component" value="Unassembled WGS sequence"/>
</dbReference>
<feature type="region of interest" description="Disordered" evidence="4">
    <location>
        <begin position="93"/>
        <end position="295"/>
    </location>
</feature>
<evidence type="ECO:0000256" key="3">
    <source>
        <dbReference type="ARBA" id="ARBA00023242"/>
    </source>
</evidence>
<feature type="compositionally biased region" description="Pro residues" evidence="4">
    <location>
        <begin position="93"/>
        <end position="103"/>
    </location>
</feature>